<dbReference type="NCBIfam" id="TIGR01733">
    <property type="entry name" value="AA-adenyl-dom"/>
    <property type="match status" value="2"/>
</dbReference>
<dbReference type="Gene3D" id="3.30.559.10">
    <property type="entry name" value="Chloramphenicol acetyltransferase-like domain"/>
    <property type="match status" value="2"/>
</dbReference>
<dbReference type="Pfam" id="PF07993">
    <property type="entry name" value="NAD_binding_4"/>
    <property type="match status" value="1"/>
</dbReference>
<dbReference type="Pfam" id="PF00550">
    <property type="entry name" value="PP-binding"/>
    <property type="match status" value="2"/>
</dbReference>
<evidence type="ECO:0000256" key="3">
    <source>
        <dbReference type="ARBA" id="ARBA00022553"/>
    </source>
</evidence>
<dbReference type="InterPro" id="IPR020845">
    <property type="entry name" value="AMP-binding_CS"/>
</dbReference>
<dbReference type="EMBL" id="JBBMES010000002">
    <property type="protein sequence ID" value="MEQ2534118.1"/>
    <property type="molecule type" value="Genomic_DNA"/>
</dbReference>
<dbReference type="PROSITE" id="PS00455">
    <property type="entry name" value="AMP_BINDING"/>
    <property type="match status" value="2"/>
</dbReference>
<dbReference type="InterPro" id="IPR013120">
    <property type="entry name" value="FAR_NAD-bd"/>
</dbReference>
<feature type="domain" description="Carrier" evidence="5">
    <location>
        <begin position="947"/>
        <end position="1022"/>
    </location>
</feature>
<dbReference type="PROSITE" id="PS50075">
    <property type="entry name" value="CARRIER"/>
    <property type="match status" value="2"/>
</dbReference>
<dbReference type="PANTHER" id="PTHR45527">
    <property type="entry name" value="NONRIBOSOMAL PEPTIDE SYNTHETASE"/>
    <property type="match status" value="1"/>
</dbReference>
<dbReference type="Gene3D" id="1.10.1200.10">
    <property type="entry name" value="ACP-like"/>
    <property type="match status" value="2"/>
</dbReference>
<dbReference type="SUPFAM" id="SSF52777">
    <property type="entry name" value="CoA-dependent acyltransferases"/>
    <property type="match status" value="4"/>
</dbReference>
<reference evidence="6 7" key="1">
    <citation type="submission" date="2024-03" db="EMBL/GenBank/DDBJ databases">
        <title>Human intestinal bacterial collection.</title>
        <authorList>
            <person name="Pauvert C."/>
            <person name="Hitch T.C.A."/>
            <person name="Clavel T."/>
        </authorList>
    </citation>
    <scope>NUCLEOTIDE SEQUENCE [LARGE SCALE GENOMIC DNA]</scope>
    <source>
        <strain evidence="6 7">CLA-JM-H10</strain>
    </source>
</reference>
<dbReference type="InterPro" id="IPR045851">
    <property type="entry name" value="AMP-bd_C_sf"/>
</dbReference>
<dbReference type="Gene3D" id="2.30.38.10">
    <property type="entry name" value="Luciferase, Domain 3"/>
    <property type="match status" value="2"/>
</dbReference>
<dbReference type="PANTHER" id="PTHR45527:SF1">
    <property type="entry name" value="FATTY ACID SYNTHASE"/>
    <property type="match status" value="1"/>
</dbReference>
<comment type="cofactor">
    <cofactor evidence="1">
        <name>pantetheine 4'-phosphate</name>
        <dbReference type="ChEBI" id="CHEBI:47942"/>
    </cofactor>
</comment>
<evidence type="ECO:0000313" key="7">
    <source>
        <dbReference type="Proteomes" id="UP001480973"/>
    </source>
</evidence>
<dbReference type="Pfam" id="PF13193">
    <property type="entry name" value="AMP-binding_C"/>
    <property type="match status" value="2"/>
</dbReference>
<dbReference type="Gene3D" id="3.30.300.30">
    <property type="match status" value="2"/>
</dbReference>
<keyword evidence="7" id="KW-1185">Reference proteome</keyword>
<dbReference type="Pfam" id="PF00668">
    <property type="entry name" value="Condensation"/>
    <property type="match status" value="2"/>
</dbReference>
<dbReference type="InterPro" id="IPR010071">
    <property type="entry name" value="AA_adenyl_dom"/>
</dbReference>
<dbReference type="SMART" id="SM00823">
    <property type="entry name" value="PKS_PP"/>
    <property type="match status" value="1"/>
</dbReference>
<organism evidence="6 7">
    <name type="scientific">Lachnospira intestinalis</name>
    <dbReference type="NCBI Taxonomy" id="3133158"/>
    <lineage>
        <taxon>Bacteria</taxon>
        <taxon>Bacillati</taxon>
        <taxon>Bacillota</taxon>
        <taxon>Clostridia</taxon>
        <taxon>Lachnospirales</taxon>
        <taxon>Lachnospiraceae</taxon>
        <taxon>Lachnospira</taxon>
    </lineage>
</organism>
<dbReference type="InterPro" id="IPR009081">
    <property type="entry name" value="PP-bd_ACP"/>
</dbReference>
<dbReference type="InterPro" id="IPR025110">
    <property type="entry name" value="AMP-bd_C"/>
</dbReference>
<evidence type="ECO:0000256" key="1">
    <source>
        <dbReference type="ARBA" id="ARBA00001957"/>
    </source>
</evidence>
<dbReference type="SUPFAM" id="SSF47336">
    <property type="entry name" value="ACP-like"/>
    <property type="match status" value="2"/>
</dbReference>
<comment type="caution">
    <text evidence="6">The sequence shown here is derived from an EMBL/GenBank/DDBJ whole genome shotgun (WGS) entry which is preliminary data.</text>
</comment>
<dbReference type="NCBIfam" id="NF003417">
    <property type="entry name" value="PRK04813.1"/>
    <property type="match status" value="2"/>
</dbReference>
<dbReference type="Gene3D" id="3.30.559.30">
    <property type="entry name" value="Nonribosomal peptide synthetase, condensation domain"/>
    <property type="match status" value="2"/>
</dbReference>
<dbReference type="SUPFAM" id="SSF56801">
    <property type="entry name" value="Acetyl-CoA synthetase-like"/>
    <property type="match status" value="2"/>
</dbReference>
<dbReference type="Proteomes" id="UP001480973">
    <property type="component" value="Unassembled WGS sequence"/>
</dbReference>
<dbReference type="InterPro" id="IPR023213">
    <property type="entry name" value="CAT-like_dom_sf"/>
</dbReference>
<proteinExistence type="predicted"/>
<accession>A0ABV1GL04</accession>
<dbReference type="InterPro" id="IPR001242">
    <property type="entry name" value="Condensation_dom"/>
</dbReference>
<evidence type="ECO:0000313" key="6">
    <source>
        <dbReference type="EMBL" id="MEQ2534118.1"/>
    </source>
</evidence>
<dbReference type="InterPro" id="IPR020806">
    <property type="entry name" value="PKS_PP-bd"/>
</dbReference>
<dbReference type="Gene3D" id="3.40.50.720">
    <property type="entry name" value="NAD(P)-binding Rossmann-like Domain"/>
    <property type="match status" value="1"/>
</dbReference>
<dbReference type="CDD" id="cd05930">
    <property type="entry name" value="A_NRPS"/>
    <property type="match status" value="2"/>
</dbReference>
<gene>
    <name evidence="6" type="ORF">WMO38_03210</name>
</gene>
<keyword evidence="3" id="KW-0597">Phosphoprotein</keyword>
<dbReference type="Gene3D" id="3.40.50.980">
    <property type="match status" value="4"/>
</dbReference>
<sequence length="2430" mass="277604">MKYYNLTTPQKNIWNLQKYYGDTAIGNQCGAIFYKEKRDNNLLKKAIYHIIDSQSGLRLRFVEKEEPVQYIAKELEDIPVMSFATMDKFDDFAENFAKNPIGLNDKVMYRFVVFQIGDRSGILAALSHLISDAWTFSFIAGQVDEIYHNLEDGADYDIWQADYTEYVQTEKDYFISERYKKDKSYWESKYTAQPEKSIIKMLPAKSDSIEAKRFTKCLSEKLENKINKYCSNNQVTQAVLFETALITYLAKINGENQTITIGIPVLNRSNAKEKKIAGMFVSTMPLTVQVIENMTITELAQQISKGHMEIFRHQKYPYSDILKYLREKQNFSGNLYDVMISYQNAKTDTEAETKWYSNGYSEVPFVVHIDNRDGKSTHTINVDYQTAVFKDEREVEYIVSRLEYIIAQIVYEASTDIKGIDIIPQEEKNLVLEQFNDTYVQYPREKCVHELFTEQAKKTPDKVALIAGEEHLTYCELDRKSDALAQKLIELGIENQEVVGVYLDRTAYTVISQIAVLKAGGVFLPIDHRYPKDRIDYMLNDCTVKMIITDKELNSEWNVEYLNLNNYDFDDILHTKAVNNRDDACYIIYTSGSTGKPKGCVLMQKGLANFCANNNIVPYAETLQHQTVVSVNTISFDFFIAETLLPLVHGWTVVLASEEGSNNKELFKELVKDNNVNIIETTPTRLELYTKDEDGRDSYFQQIQQVVSSGEALTEVLLQKIRNICDAKVFNPLGPSECSVWNVGGDFKTDITIGSPIANTQIYILDKNNKPLPIGVPGELCIAGEGVGKGYLNRPELTAEKFVPNPFVTEENHHGKIMYHTGDLACWRTDGEIEYLGRIDTQVKIRGLRIELGEIENVMSGFAGIQLTAVADKRDENNRQYLVGYYTSEQNIDEKELRSHLSSKLPKYMIPNYFMRLDTMPMTASGKTDRKNLPVPDFTMQEREYVEPESLTEKKLANIWEKYLQLDKIGKTDDFFECGGDSLLAISMISEIEEAFGVQISIKDIMENSVLENLAKCIENADSIVRIKANNSDKYKLLPQQKALYVTYSKNTQSLAYNMPARIRIPNGININRLKDSIIKAVRHHKILFSHIESDGNELIGVYDNDVELVFEQYDKNEIDNFVRPFDLSKSPLVRVGITENEILFDMHHIVADGETLNIILKDILGEYDGKNVCDEKITYGDYAEYFYKQDMTRHKEYFKKQLKCDFESVVLQLTKTPVEKGCSKVYEISESTISVAKNYARKHNMTDTMVCFGAYGILLSKYSGKSDVLSSIVLKNRIYADTKDMAGMFVNTLPVYIGVSGSVNDYMQRIKNQILGLFEHQELPFALIADTVGIKDKSVINTSFVYQADGDKSFSIGKETLIPEPISTNASKFDLMMELTPVQNGLKVRMEFDGGKYDEALMDRLIAAYERILEQLDKENMVDIEVMSPEEYHKVIEEFNDTYVEYPREKCVQELFAEQAKKTPDKIALIAGNKKYTYREINEKSDALAQKMINLGIREQDVVGTYLDRTAYTVISQIAVLKAGGVFLPIDHRYPKDRIDYMLNDCAVKLILTDKELNNEWNVEYLNLDNYDFDDVLHTKVVNNSDDACYIIYTSGSTGKPKGCVLMHKGLANFCANNNIVPYAETLSHQTVVSVNTISFDYFIAETLLPLVHGWTVVIASEEESTHKDLFEELIRKHRVNIIETTPTRLEIYTKNEKEDSYFQQIQLVVTSGEALTEELLKHIRDICDAKVFNPLGPSECSVWNVGGDFKTGVTIGSPIANTQIYILDKNNKPLPIGVPGELCIAGEGVGKGYLNRPELTAEKFVTNPFATEENHHGKIMYHTGDLACWRADGEIEYLGRIDTQVKIRGLRIELGEIENVMSGFAGIQLTAVADKRDENNHQYLVGYYTSEQEIDEKKLRIHLSSKLAKYMIPNYFMRLDTMPMTASGKIDRKNLPVPDFTTMEKDYVAPATEMETNLCKLLGEILHIEKVGVEDDFFEYGGDSLGAIEYVAKAHGMGVEMSLQNVFDYPTVRSLCDFLQGEKKEKVQYKETDFDKYKELFDRNVIKEGEKFEKKSLGNVLLTGATGFLGAHILNELMQKEIGKIYCLVRSNKADDRRGRLREILKYYFGDRYESEINKRIIPIIGDIEQKGLSDEIPTDVQTVIHTAASVKHYGSYSYFNRINTEGTAHVVEYAKKIGANLIHISTLSVSGNSMADDFSVYHSDEEKFFYETSLYIGQPLDNVYIHSKFEAERKVYDAMLEGLNAKVIRVGNLTNRASDYMFQPNYTSNAFLTRVKAILEFGLFPDYLMNLYAEFSPIDKTAEGIVKIAQYADKQCVFHLNSNKVIYFERFLEVVHKLGISMEVVSGAEFNRALQETIKKSNTEYIFEAFQNDMDEQGKLVYDSNIRIKNDFTLWFLEKVGFEWNETDMEYISGYVDYFRKIGYLEV</sequence>
<keyword evidence="4" id="KW-0436">Ligase</keyword>
<evidence type="ECO:0000259" key="5">
    <source>
        <dbReference type="PROSITE" id="PS50075"/>
    </source>
</evidence>
<name>A0ABV1GL04_9FIRM</name>
<dbReference type="Pfam" id="PF00501">
    <property type="entry name" value="AMP-binding"/>
    <property type="match status" value="2"/>
</dbReference>
<keyword evidence="2" id="KW-0596">Phosphopantetheine</keyword>
<evidence type="ECO:0000256" key="2">
    <source>
        <dbReference type="ARBA" id="ARBA00022450"/>
    </source>
</evidence>
<evidence type="ECO:0000256" key="4">
    <source>
        <dbReference type="ARBA" id="ARBA00022598"/>
    </source>
</evidence>
<feature type="domain" description="Carrier" evidence="5">
    <location>
        <begin position="1951"/>
        <end position="2025"/>
    </location>
</feature>
<protein>
    <submittedName>
        <fullName evidence="6">Amino acid adenylation domain-containing protein</fullName>
    </submittedName>
</protein>
<dbReference type="InterPro" id="IPR036736">
    <property type="entry name" value="ACP-like_sf"/>
</dbReference>
<dbReference type="SUPFAM" id="SSF51735">
    <property type="entry name" value="NAD(P)-binding Rossmann-fold domains"/>
    <property type="match status" value="1"/>
</dbReference>
<dbReference type="InterPro" id="IPR000873">
    <property type="entry name" value="AMP-dep_synth/lig_dom"/>
</dbReference>
<dbReference type="InterPro" id="IPR036291">
    <property type="entry name" value="NAD(P)-bd_dom_sf"/>
</dbReference>